<evidence type="ECO:0000313" key="3">
    <source>
        <dbReference type="Proteomes" id="UP000323300"/>
    </source>
</evidence>
<sequence length="125" mass="13375">MAGCDASVQTMSRSAPFSQIGGGLQSLNLCAILPIRQFFTWVENTIAPGYSCSSSGLVQNVNRRARGGQDFLRPVSEPSSDAAAYTDDSDRNKCPCESNDGLAGIVQKFPEPLLRIELVVVRHGG</sequence>
<reference evidence="2 3" key="1">
    <citation type="submission" date="2016-10" db="EMBL/GenBank/DDBJ databases">
        <authorList>
            <person name="Varghese N."/>
            <person name="Submissions S."/>
        </authorList>
    </citation>
    <scope>NUCLEOTIDE SEQUENCE [LARGE SCALE GENOMIC DNA]</scope>
    <source>
        <strain evidence="2 3">DSM 21822</strain>
    </source>
</reference>
<dbReference type="AlphaFoldDB" id="A0A1I4EFA7"/>
<name>A0A1I4EFA7_9HYPH</name>
<gene>
    <name evidence="2" type="ORF">SAMN04488498_12611</name>
</gene>
<keyword evidence="3" id="KW-1185">Reference proteome</keyword>
<evidence type="ECO:0000256" key="1">
    <source>
        <dbReference type="SAM" id="MobiDB-lite"/>
    </source>
</evidence>
<evidence type="ECO:0000313" key="2">
    <source>
        <dbReference type="EMBL" id="SFL04455.1"/>
    </source>
</evidence>
<protein>
    <submittedName>
        <fullName evidence="2">Uncharacterized protein</fullName>
    </submittedName>
</protein>
<dbReference type="Proteomes" id="UP000323300">
    <property type="component" value="Unassembled WGS sequence"/>
</dbReference>
<accession>A0A1I4EFA7</accession>
<feature type="region of interest" description="Disordered" evidence="1">
    <location>
        <begin position="69"/>
        <end position="91"/>
    </location>
</feature>
<organism evidence="2 3">
    <name type="scientific">Neomesorhizobium albiziae</name>
    <dbReference type="NCBI Taxonomy" id="335020"/>
    <lineage>
        <taxon>Bacteria</taxon>
        <taxon>Pseudomonadati</taxon>
        <taxon>Pseudomonadota</taxon>
        <taxon>Alphaproteobacteria</taxon>
        <taxon>Hyphomicrobiales</taxon>
        <taxon>Phyllobacteriaceae</taxon>
        <taxon>Neomesorhizobium</taxon>
    </lineage>
</organism>
<dbReference type="EMBL" id="FOSL01000026">
    <property type="protein sequence ID" value="SFL04455.1"/>
    <property type="molecule type" value="Genomic_DNA"/>
</dbReference>
<proteinExistence type="predicted"/>